<evidence type="ECO:0000313" key="2">
    <source>
        <dbReference type="Proteomes" id="UP000220397"/>
    </source>
</evidence>
<comment type="caution">
    <text evidence="1">The sequence shown here is derived from an EMBL/GenBank/DDBJ whole genome shotgun (WGS) entry which is preliminary data.</text>
</comment>
<name>A0A9X6VEX8_BACTU</name>
<sequence>MAKTYKTERGLKTALKKVLGEESKASENGTMSKGFLMFPVEKDKRYRVIMIGEDGFPQEYNGESYPDWSCTLEEDFGGEANVTVMFKRDRYFVDIPLEVSK</sequence>
<protein>
    <submittedName>
        <fullName evidence="1">Uncharacterized protein</fullName>
    </submittedName>
</protein>
<organism evidence="1 2">
    <name type="scientific">Bacillus thuringiensis</name>
    <dbReference type="NCBI Taxonomy" id="1428"/>
    <lineage>
        <taxon>Bacteria</taxon>
        <taxon>Bacillati</taxon>
        <taxon>Bacillota</taxon>
        <taxon>Bacilli</taxon>
        <taxon>Bacillales</taxon>
        <taxon>Bacillaceae</taxon>
        <taxon>Bacillus</taxon>
        <taxon>Bacillus cereus group</taxon>
    </lineage>
</organism>
<accession>A0A9X6VEX8</accession>
<dbReference type="Proteomes" id="UP000220397">
    <property type="component" value="Unassembled WGS sequence"/>
</dbReference>
<evidence type="ECO:0000313" key="1">
    <source>
        <dbReference type="EMBL" id="PFB09791.1"/>
    </source>
</evidence>
<dbReference type="RefSeq" id="WP_062804347.1">
    <property type="nucleotide sequence ID" value="NZ_CP014847.1"/>
</dbReference>
<gene>
    <name evidence="1" type="ORF">CN398_03005</name>
</gene>
<reference evidence="1 2" key="1">
    <citation type="submission" date="2017-09" db="EMBL/GenBank/DDBJ databases">
        <title>Large-scale bioinformatics analysis of Bacillus genomes uncovers conserved roles of natural products in bacterial physiology.</title>
        <authorList>
            <consortium name="Agbiome Team Llc"/>
            <person name="Bleich R.M."/>
            <person name="Kirk G.J."/>
            <person name="Santa Maria K.C."/>
            <person name="Allen S.E."/>
            <person name="Farag S."/>
            <person name="Shank E.A."/>
            <person name="Bowers A."/>
        </authorList>
    </citation>
    <scope>NUCLEOTIDE SEQUENCE [LARGE SCALE GENOMIC DNA]</scope>
    <source>
        <strain evidence="1 2">AFS015413</strain>
    </source>
</reference>
<proteinExistence type="predicted"/>
<dbReference type="AlphaFoldDB" id="A0A9X6VEX8"/>
<dbReference type="EMBL" id="NTUS01000009">
    <property type="protein sequence ID" value="PFB09791.1"/>
    <property type="molecule type" value="Genomic_DNA"/>
</dbReference>